<gene>
    <name evidence="4" type="ORF">AEAE_1164</name>
</gene>
<protein>
    <submittedName>
        <fullName evidence="4">Glycosyl transferase</fullName>
    </submittedName>
</protein>
<dbReference type="GO" id="GO:0016740">
    <property type="term" value="F:transferase activity"/>
    <property type="evidence" value="ECO:0007669"/>
    <property type="project" value="UniProtKB-KW"/>
</dbReference>
<organism evidence="4 5">
    <name type="scientific">Aeriscardovia aeriphila</name>
    <dbReference type="NCBI Taxonomy" id="218139"/>
    <lineage>
        <taxon>Bacteria</taxon>
        <taxon>Bacillati</taxon>
        <taxon>Actinomycetota</taxon>
        <taxon>Actinomycetes</taxon>
        <taxon>Bifidobacteriales</taxon>
        <taxon>Bifidobacteriaceae</taxon>
        <taxon>Aeriscardovia</taxon>
    </lineage>
</organism>
<proteinExistence type="inferred from homology"/>
<sequence length="377" mass="42570">MLRPHYQYYFLLFASIETVNNQQSKEQNLAKANEATPILPAQPEPIDQGKVDAAEVAVLIPCYNEAVTITKVVTDFRRVLPHATIYVYDNNSSDDTAQLAKKAGAVVRHEPRQGKGNVIRSMFEDIDADAYVMVDGDDTYPAEDAPAMIQKILEGYDMVIGDRLSSTYFEENKRPFHNMGNVLVRGSINHMFHSNVTDVMTGYRAMSFGFVKTYPAISRGFELETEMTIHALNHNVKITAMPVQYRDRPEGSVSKLDTVGDGIKVMSTIGRMIRENKPLPFFSWIGGIIALIGAAFVASIFWEFWQTHMVQRFPTLFCAVFMIILGVLFFIAGLILDAQARAARKRFTQQMNHVVYLRHVMAALKKQHHDMASSHRI</sequence>
<keyword evidence="5" id="KW-1185">Reference proteome</keyword>
<dbReference type="PANTHER" id="PTHR48090:SF7">
    <property type="entry name" value="RFBJ PROTEIN"/>
    <property type="match status" value="1"/>
</dbReference>
<keyword evidence="4" id="KW-0808">Transferase</keyword>
<dbReference type="OrthoDB" id="3177103at2"/>
<dbReference type="InterPro" id="IPR001173">
    <property type="entry name" value="Glyco_trans_2-like"/>
</dbReference>
<dbReference type="CDD" id="cd04179">
    <property type="entry name" value="DPM_DPG-synthase_like"/>
    <property type="match status" value="1"/>
</dbReference>
<dbReference type="SUPFAM" id="SSF53448">
    <property type="entry name" value="Nucleotide-diphospho-sugar transferases"/>
    <property type="match status" value="1"/>
</dbReference>
<feature type="transmembrane region" description="Helical" evidence="2">
    <location>
        <begin position="281"/>
        <end position="302"/>
    </location>
</feature>
<name>A0A261F8H3_9BIFI</name>
<dbReference type="EMBL" id="MWWU01000004">
    <property type="protein sequence ID" value="OZG55186.1"/>
    <property type="molecule type" value="Genomic_DNA"/>
</dbReference>
<evidence type="ECO:0000259" key="3">
    <source>
        <dbReference type="Pfam" id="PF00535"/>
    </source>
</evidence>
<feature type="transmembrane region" description="Helical" evidence="2">
    <location>
        <begin position="314"/>
        <end position="336"/>
    </location>
</feature>
<dbReference type="Pfam" id="PF00535">
    <property type="entry name" value="Glycos_transf_2"/>
    <property type="match status" value="1"/>
</dbReference>
<accession>A0A261F8H3</accession>
<comment type="caution">
    <text evidence="4">The sequence shown here is derived from an EMBL/GenBank/DDBJ whole genome shotgun (WGS) entry which is preliminary data.</text>
</comment>
<keyword evidence="2" id="KW-1133">Transmembrane helix</keyword>
<reference evidence="4 5" key="1">
    <citation type="journal article" date="2017" name="BMC Genomics">
        <title>Comparative genomic and phylogenomic analyses of the Bifidobacteriaceae family.</title>
        <authorList>
            <person name="Lugli G.A."/>
            <person name="Milani C."/>
            <person name="Turroni F."/>
            <person name="Duranti S."/>
            <person name="Mancabelli L."/>
            <person name="Mangifesta M."/>
            <person name="Ferrario C."/>
            <person name="Modesto M."/>
            <person name="Mattarelli P."/>
            <person name="Jiri K."/>
            <person name="van Sinderen D."/>
            <person name="Ventura M."/>
        </authorList>
    </citation>
    <scope>NUCLEOTIDE SEQUENCE [LARGE SCALE GENOMIC DNA]</scope>
    <source>
        <strain evidence="4 5">LMG 21773</strain>
    </source>
</reference>
<feature type="domain" description="Glycosyltransferase 2-like" evidence="3">
    <location>
        <begin position="58"/>
        <end position="211"/>
    </location>
</feature>
<evidence type="ECO:0000256" key="2">
    <source>
        <dbReference type="SAM" id="Phobius"/>
    </source>
</evidence>
<keyword evidence="2" id="KW-0472">Membrane</keyword>
<evidence type="ECO:0000313" key="5">
    <source>
        <dbReference type="Proteomes" id="UP000228976"/>
    </source>
</evidence>
<dbReference type="InterPro" id="IPR029044">
    <property type="entry name" value="Nucleotide-diphossugar_trans"/>
</dbReference>
<dbReference type="PANTHER" id="PTHR48090">
    <property type="entry name" value="UNDECAPRENYL-PHOSPHATE 4-DEOXY-4-FORMAMIDO-L-ARABINOSE TRANSFERASE-RELATED"/>
    <property type="match status" value="1"/>
</dbReference>
<dbReference type="AlphaFoldDB" id="A0A261F8H3"/>
<evidence type="ECO:0000256" key="1">
    <source>
        <dbReference type="ARBA" id="ARBA00006739"/>
    </source>
</evidence>
<evidence type="ECO:0000313" key="4">
    <source>
        <dbReference type="EMBL" id="OZG55186.1"/>
    </source>
</evidence>
<dbReference type="InterPro" id="IPR050256">
    <property type="entry name" value="Glycosyltransferase_2"/>
</dbReference>
<dbReference type="Proteomes" id="UP000228976">
    <property type="component" value="Unassembled WGS sequence"/>
</dbReference>
<keyword evidence="2" id="KW-0812">Transmembrane</keyword>
<comment type="similarity">
    <text evidence="1">Belongs to the glycosyltransferase 2 family.</text>
</comment>
<dbReference type="Gene3D" id="3.90.550.10">
    <property type="entry name" value="Spore Coat Polysaccharide Biosynthesis Protein SpsA, Chain A"/>
    <property type="match status" value="1"/>
</dbReference>